<dbReference type="SUPFAM" id="SSF50249">
    <property type="entry name" value="Nucleic acid-binding proteins"/>
    <property type="match status" value="4"/>
</dbReference>
<proteinExistence type="inferred from homology"/>
<evidence type="ECO:0000256" key="3">
    <source>
        <dbReference type="ARBA" id="ARBA00023274"/>
    </source>
</evidence>
<dbReference type="PANTHER" id="PTHR10724">
    <property type="entry name" value="30S RIBOSOMAL PROTEIN S1"/>
    <property type="match status" value="1"/>
</dbReference>
<dbReference type="InterPro" id="IPR035104">
    <property type="entry name" value="Ribosomal_protein_S1-like"/>
</dbReference>
<dbReference type="GO" id="GO:0006412">
    <property type="term" value="P:translation"/>
    <property type="evidence" value="ECO:0007669"/>
    <property type="project" value="TreeGrafter"/>
</dbReference>
<dbReference type="GO" id="GO:0005737">
    <property type="term" value="C:cytoplasm"/>
    <property type="evidence" value="ECO:0007669"/>
    <property type="project" value="UniProtKB-ARBA"/>
</dbReference>
<evidence type="ECO:0000313" key="6">
    <source>
        <dbReference type="Proteomes" id="UP000076865"/>
    </source>
</evidence>
<dbReference type="CDD" id="cd05687">
    <property type="entry name" value="S1_RPS1_repeat_ec1_hs1"/>
    <property type="match status" value="1"/>
</dbReference>
<dbReference type="InterPro" id="IPR012340">
    <property type="entry name" value="NA-bd_OB-fold"/>
</dbReference>
<dbReference type="SMART" id="SM00316">
    <property type="entry name" value="S1"/>
    <property type="match status" value="4"/>
</dbReference>
<dbReference type="PATRIC" id="fig|294699.3.peg.2496"/>
<evidence type="ECO:0000256" key="2">
    <source>
        <dbReference type="ARBA" id="ARBA00022980"/>
    </source>
</evidence>
<protein>
    <recommendedName>
        <fullName evidence="4">S1 motif domain-containing protein</fullName>
    </recommendedName>
</protein>
<dbReference type="Pfam" id="PF00575">
    <property type="entry name" value="S1"/>
    <property type="match status" value="4"/>
</dbReference>
<keyword evidence="2" id="KW-0689">Ribosomal protein</keyword>
<dbReference type="AlphaFoldDB" id="A0A167TIG6"/>
<dbReference type="PANTHER" id="PTHR10724:SF7">
    <property type="entry name" value="SMALL RIBOSOMAL SUBUNIT PROTEIN BS1C"/>
    <property type="match status" value="1"/>
</dbReference>
<feature type="domain" description="S1 motif" evidence="4">
    <location>
        <begin position="213"/>
        <end position="281"/>
    </location>
</feature>
<dbReference type="Proteomes" id="UP000076865">
    <property type="component" value="Chromosome"/>
</dbReference>
<dbReference type="EMBL" id="CP015438">
    <property type="protein sequence ID" value="ANB60914.1"/>
    <property type="molecule type" value="Genomic_DNA"/>
</dbReference>
<sequence length="404" mass="44468">MFFRMVVLFSLWVVDEGGFSMVEDMNVEVNVYKVGDLVRGKVAKVEEKQVLVDIEGSKQAGIIPISELSSLHIEKTSDAVSVGDEIVAKVKKVEEGETEEEGLLILSKKAVDADNAWEALEKKFASGEAFDVVVKDIVKGGLVADVGVRGFIPASFVETHFVEDFSDYKGRTLKVKVVELDREKNRVILSHRAVVEQEQEEKRKQAFQAIQEGQVVEGTVRRITDFGVFVDIGGFDGLVHISQLAHTRVAHPAEVVKEGDAVKVKVLSVNEASGRISLSIKEALPGPWEGVSEKLAPGDVVTGKVKRLAPFGAFVEIFPGVEGLVHVSQISNKHIGTPHEVLKEGDEVKAKVLDVNEKDRRISLSMRELIEEPVQEDYSQYTKPTESTGFQLGEVIGEQLKKLK</sequence>
<keyword evidence="6" id="KW-1185">Reference proteome</keyword>
<dbReference type="GO" id="GO:0005840">
    <property type="term" value="C:ribosome"/>
    <property type="evidence" value="ECO:0007669"/>
    <property type="project" value="UniProtKB-KW"/>
</dbReference>
<organism evidence="5 6">
    <name type="scientific">Anoxybacteroides amylolyticum</name>
    <dbReference type="NCBI Taxonomy" id="294699"/>
    <lineage>
        <taxon>Bacteria</taxon>
        <taxon>Bacillati</taxon>
        <taxon>Bacillota</taxon>
        <taxon>Bacilli</taxon>
        <taxon>Bacillales</taxon>
        <taxon>Anoxybacillaceae</taxon>
        <taxon>Anoxybacteroides</taxon>
    </lineage>
</organism>
<gene>
    <name evidence="5" type="ORF">GFC30_2427</name>
</gene>
<evidence type="ECO:0000259" key="4">
    <source>
        <dbReference type="PROSITE" id="PS50126"/>
    </source>
</evidence>
<feature type="domain" description="S1 motif" evidence="4">
    <location>
        <begin position="35"/>
        <end position="109"/>
    </location>
</feature>
<dbReference type="InterPro" id="IPR050437">
    <property type="entry name" value="Ribos_protein_bS1-like"/>
</dbReference>
<dbReference type="KEGG" id="aamy:GFC30_2427"/>
<dbReference type="GO" id="GO:1990904">
    <property type="term" value="C:ribonucleoprotein complex"/>
    <property type="evidence" value="ECO:0007669"/>
    <property type="project" value="UniProtKB-KW"/>
</dbReference>
<dbReference type="FunFam" id="2.40.50.140:FF:000051">
    <property type="entry name" value="RNA-binding transcriptional accessory protein"/>
    <property type="match status" value="2"/>
</dbReference>
<feature type="domain" description="S1 motif" evidence="4">
    <location>
        <begin position="127"/>
        <end position="192"/>
    </location>
</feature>
<accession>A0A167TIG6</accession>
<dbReference type="InterPro" id="IPR003029">
    <property type="entry name" value="S1_domain"/>
</dbReference>
<comment type="similarity">
    <text evidence="1">Belongs to the bacterial ribosomal protein bS1 family.</text>
</comment>
<reference evidence="5 6" key="1">
    <citation type="journal article" date="2006" name="Syst. Appl. Microbiol.">
        <title>Anoxybacillus amylolyticus sp. nov., a thermophilic amylase producing bacterium isolated from Mount Rittmann (Antarctica).</title>
        <authorList>
            <person name="Poli A."/>
            <person name="Esposito E."/>
            <person name="Lama L."/>
            <person name="Orlando P."/>
            <person name="Nicolaus G."/>
            <person name="de Appolonia F."/>
            <person name="Gambacorta A."/>
            <person name="Nicolaus B."/>
        </authorList>
    </citation>
    <scope>NUCLEOTIDE SEQUENCE [LARGE SCALE GENOMIC DNA]</scope>
    <source>
        <strain evidence="5 6">DSM 15939</strain>
    </source>
</reference>
<evidence type="ECO:0000313" key="5">
    <source>
        <dbReference type="EMBL" id="ANB60914.1"/>
    </source>
</evidence>
<dbReference type="NCBIfam" id="NF005208">
    <property type="entry name" value="PRK06676.1"/>
    <property type="match status" value="1"/>
</dbReference>
<dbReference type="CDD" id="cd04465">
    <property type="entry name" value="S1_RPS1_repeat_ec2_hs2"/>
    <property type="match status" value="1"/>
</dbReference>
<name>A0A167TIG6_9BACL</name>
<feature type="domain" description="S1 motif" evidence="4">
    <location>
        <begin position="298"/>
        <end position="367"/>
    </location>
</feature>
<dbReference type="PROSITE" id="PS50126">
    <property type="entry name" value="S1"/>
    <property type="match status" value="4"/>
</dbReference>
<dbReference type="PRINTS" id="PR00681">
    <property type="entry name" value="RIBOSOMALS1"/>
</dbReference>
<evidence type="ECO:0000256" key="1">
    <source>
        <dbReference type="ARBA" id="ARBA00006767"/>
    </source>
</evidence>
<keyword evidence="3" id="KW-0687">Ribonucleoprotein</keyword>
<dbReference type="CDD" id="cd05688">
    <property type="entry name" value="S1_RPS1_repeat_ec3"/>
    <property type="match status" value="1"/>
</dbReference>
<dbReference type="GO" id="GO:0003735">
    <property type="term" value="F:structural constituent of ribosome"/>
    <property type="evidence" value="ECO:0007669"/>
    <property type="project" value="TreeGrafter"/>
</dbReference>
<dbReference type="GO" id="GO:0003729">
    <property type="term" value="F:mRNA binding"/>
    <property type="evidence" value="ECO:0007669"/>
    <property type="project" value="UniProtKB-ARBA"/>
</dbReference>
<dbReference type="Gene3D" id="2.40.50.140">
    <property type="entry name" value="Nucleic acid-binding proteins"/>
    <property type="match status" value="4"/>
</dbReference>